<protein>
    <recommendedName>
        <fullName evidence="2">histidine kinase</fullName>
        <ecNumber evidence="2">2.7.13.3</ecNumber>
    </recommendedName>
</protein>
<evidence type="ECO:0000256" key="7">
    <source>
        <dbReference type="ARBA" id="ARBA00022840"/>
    </source>
</evidence>
<evidence type="ECO:0000313" key="11">
    <source>
        <dbReference type="EMBL" id="SKB76123.1"/>
    </source>
</evidence>
<dbReference type="InterPro" id="IPR004358">
    <property type="entry name" value="Sig_transdc_His_kin-like_C"/>
</dbReference>
<dbReference type="Gene3D" id="3.30.565.10">
    <property type="entry name" value="Histidine kinase-like ATPase, C-terminal domain"/>
    <property type="match status" value="1"/>
</dbReference>
<dbReference type="Gene3D" id="1.10.287.130">
    <property type="match status" value="1"/>
</dbReference>
<dbReference type="Pfam" id="PF02518">
    <property type="entry name" value="HATPase_c"/>
    <property type="match status" value="1"/>
</dbReference>
<dbReference type="CDD" id="cd00082">
    <property type="entry name" value="HisKA"/>
    <property type="match status" value="1"/>
</dbReference>
<evidence type="ECO:0000256" key="2">
    <source>
        <dbReference type="ARBA" id="ARBA00012438"/>
    </source>
</evidence>
<dbReference type="PANTHER" id="PTHR43065:SF10">
    <property type="entry name" value="PEROXIDE STRESS-ACTIVATED HISTIDINE KINASE MAK3"/>
    <property type="match status" value="1"/>
</dbReference>
<dbReference type="SMART" id="SM00387">
    <property type="entry name" value="HATPase_c"/>
    <property type="match status" value="1"/>
</dbReference>
<dbReference type="SUPFAM" id="SSF47384">
    <property type="entry name" value="Homodimeric domain of signal transducing histidine kinase"/>
    <property type="match status" value="1"/>
</dbReference>
<dbReference type="PANTHER" id="PTHR43065">
    <property type="entry name" value="SENSOR HISTIDINE KINASE"/>
    <property type="match status" value="1"/>
</dbReference>
<dbReference type="SUPFAM" id="SSF55874">
    <property type="entry name" value="ATPase domain of HSP90 chaperone/DNA topoisomerase II/histidine kinase"/>
    <property type="match status" value="1"/>
</dbReference>
<dbReference type="AlphaFoldDB" id="A0A1T5DXB6"/>
<keyword evidence="3" id="KW-0597">Phosphoprotein</keyword>
<name>A0A1T5DXB6_9HYPH</name>
<proteinExistence type="predicted"/>
<dbReference type="GO" id="GO:0000155">
    <property type="term" value="F:phosphorelay sensor kinase activity"/>
    <property type="evidence" value="ECO:0007669"/>
    <property type="project" value="InterPro"/>
</dbReference>
<keyword evidence="7" id="KW-0067">ATP-binding</keyword>
<evidence type="ECO:0000256" key="3">
    <source>
        <dbReference type="ARBA" id="ARBA00022553"/>
    </source>
</evidence>
<comment type="catalytic activity">
    <reaction evidence="1">
        <text>ATP + protein L-histidine = ADP + protein N-phospho-L-histidine.</text>
        <dbReference type="EC" id="2.7.13.3"/>
    </reaction>
</comment>
<evidence type="ECO:0000313" key="12">
    <source>
        <dbReference type="Proteomes" id="UP000190130"/>
    </source>
</evidence>
<sequence>MRSLKPRLAPFLLLWIPLALVGLGIGAFVEFMRASETLQREGTTLHRIVSQRVDQHDAHLTSLAAVLASSNAESASFRAVIEAMQRFYPRIAAVELIEVDLSAGAPVGGAPSSLGDFDPAALARRVGDLAPGQAVTLTSRSGSPFYALIKRVPDAGHGSRALVLVIDARLLTEPEGGLPDDAALKLSDAAGKAIVQHGWPLPAGAWIPELSFEKALGSRSQPLVLALARRPAPAELLPPGLLFGWPVAAGLGLFLLLAVLRERRASRRAREAVRLHEHDAKLAHAMRVNTVGEMASGIAHEITQPLTAILSQSQAGLRLARSGGAVPGDLLGVLEANVRHARRAAEILERLRAYVTRREPQRQRNDLNRIVSNVVELGQRDLQERNVTLRLELSQPGPQALLDRVSIEQVVHNLVRNAAEAVEAMPAGRREIVLATRLVDGDAEIAVADDGPGIAEADMARLFEPFFTTKSSGMGLGLPLCERLVEAAGGRIAARNGPERGAVFTVRFPALAAELGMAAE</sequence>
<reference evidence="11 12" key="1">
    <citation type="submission" date="2017-02" db="EMBL/GenBank/DDBJ databases">
        <authorList>
            <person name="Peterson S.W."/>
        </authorList>
    </citation>
    <scope>NUCLEOTIDE SEQUENCE [LARGE SCALE GENOMIC DNA]</scope>
    <source>
        <strain evidence="11 12">DSM 9653</strain>
    </source>
</reference>
<evidence type="ECO:0000256" key="5">
    <source>
        <dbReference type="ARBA" id="ARBA00022741"/>
    </source>
</evidence>
<keyword evidence="6 11" id="KW-0418">Kinase</keyword>
<feature type="transmembrane region" description="Helical" evidence="9">
    <location>
        <begin position="240"/>
        <end position="260"/>
    </location>
</feature>
<dbReference type="PROSITE" id="PS50109">
    <property type="entry name" value="HIS_KIN"/>
    <property type="match status" value="1"/>
</dbReference>
<dbReference type="PRINTS" id="PR00344">
    <property type="entry name" value="BCTRLSENSOR"/>
</dbReference>
<dbReference type="InterPro" id="IPR005467">
    <property type="entry name" value="His_kinase_dom"/>
</dbReference>
<gene>
    <name evidence="11" type="ORF">SAMN05660750_02163</name>
</gene>
<dbReference type="EC" id="2.7.13.3" evidence="2"/>
<dbReference type="EMBL" id="FUYX01000005">
    <property type="protein sequence ID" value="SKB76123.1"/>
    <property type="molecule type" value="Genomic_DNA"/>
</dbReference>
<evidence type="ECO:0000256" key="4">
    <source>
        <dbReference type="ARBA" id="ARBA00022679"/>
    </source>
</evidence>
<keyword evidence="9" id="KW-0472">Membrane</keyword>
<dbReference type="InterPro" id="IPR003594">
    <property type="entry name" value="HATPase_dom"/>
</dbReference>
<evidence type="ECO:0000256" key="9">
    <source>
        <dbReference type="SAM" id="Phobius"/>
    </source>
</evidence>
<dbReference type="InterPro" id="IPR036097">
    <property type="entry name" value="HisK_dim/P_sf"/>
</dbReference>
<dbReference type="Pfam" id="PF00512">
    <property type="entry name" value="HisKA"/>
    <property type="match status" value="1"/>
</dbReference>
<dbReference type="InterPro" id="IPR036890">
    <property type="entry name" value="HATPase_C_sf"/>
</dbReference>
<evidence type="ECO:0000256" key="8">
    <source>
        <dbReference type="ARBA" id="ARBA00023012"/>
    </source>
</evidence>
<dbReference type="Proteomes" id="UP000190130">
    <property type="component" value="Unassembled WGS sequence"/>
</dbReference>
<organism evidence="11 12">
    <name type="scientific">Bosea thiooxidans</name>
    <dbReference type="NCBI Taxonomy" id="53254"/>
    <lineage>
        <taxon>Bacteria</taxon>
        <taxon>Pseudomonadati</taxon>
        <taxon>Pseudomonadota</taxon>
        <taxon>Alphaproteobacteria</taxon>
        <taxon>Hyphomicrobiales</taxon>
        <taxon>Boseaceae</taxon>
        <taxon>Bosea</taxon>
    </lineage>
</organism>
<dbReference type="GO" id="GO:0005524">
    <property type="term" value="F:ATP binding"/>
    <property type="evidence" value="ECO:0007669"/>
    <property type="project" value="UniProtKB-KW"/>
</dbReference>
<dbReference type="SMART" id="SM00388">
    <property type="entry name" value="HisKA"/>
    <property type="match status" value="1"/>
</dbReference>
<keyword evidence="9" id="KW-1133">Transmembrane helix</keyword>
<keyword evidence="5" id="KW-0547">Nucleotide-binding</keyword>
<keyword evidence="8" id="KW-0902">Two-component regulatory system</keyword>
<keyword evidence="9" id="KW-0812">Transmembrane</keyword>
<evidence type="ECO:0000259" key="10">
    <source>
        <dbReference type="PROSITE" id="PS50109"/>
    </source>
</evidence>
<feature type="domain" description="Histidine kinase" evidence="10">
    <location>
        <begin position="297"/>
        <end position="512"/>
    </location>
</feature>
<dbReference type="InterPro" id="IPR003661">
    <property type="entry name" value="HisK_dim/P_dom"/>
</dbReference>
<accession>A0A1T5DXB6</accession>
<evidence type="ECO:0000256" key="6">
    <source>
        <dbReference type="ARBA" id="ARBA00022777"/>
    </source>
</evidence>
<evidence type="ECO:0000256" key="1">
    <source>
        <dbReference type="ARBA" id="ARBA00000085"/>
    </source>
</evidence>
<dbReference type="OrthoDB" id="9789238at2"/>
<keyword evidence="4" id="KW-0808">Transferase</keyword>